<dbReference type="Pfam" id="PF04749">
    <property type="entry name" value="PLAC8"/>
    <property type="match status" value="1"/>
</dbReference>
<organism evidence="3 4">
    <name type="scientific">Phytophthora sojae (strain P6497)</name>
    <name type="common">Soybean stem and root rot agent</name>
    <name type="synonym">Phytophthora megasperma f. sp. glycines</name>
    <dbReference type="NCBI Taxonomy" id="1094619"/>
    <lineage>
        <taxon>Eukaryota</taxon>
        <taxon>Sar</taxon>
        <taxon>Stramenopiles</taxon>
        <taxon>Oomycota</taxon>
        <taxon>Peronosporomycetes</taxon>
        <taxon>Peronosporales</taxon>
        <taxon>Peronosporaceae</taxon>
        <taxon>Phytophthora</taxon>
    </lineage>
</organism>
<dbReference type="InParanoid" id="G5A5R4"/>
<reference evidence="3 4" key="1">
    <citation type="journal article" date="2006" name="Science">
        <title>Phytophthora genome sequences uncover evolutionary origins and mechanisms of pathogenesis.</title>
        <authorList>
            <person name="Tyler B.M."/>
            <person name="Tripathy S."/>
            <person name="Zhang X."/>
            <person name="Dehal P."/>
            <person name="Jiang R.H."/>
            <person name="Aerts A."/>
            <person name="Arredondo F.D."/>
            <person name="Baxter L."/>
            <person name="Bensasson D."/>
            <person name="Beynon J.L."/>
            <person name="Chapman J."/>
            <person name="Damasceno C.M."/>
            <person name="Dorrance A.E."/>
            <person name="Dou D."/>
            <person name="Dickerman A.W."/>
            <person name="Dubchak I.L."/>
            <person name="Garbelotto M."/>
            <person name="Gijzen M."/>
            <person name="Gordon S.G."/>
            <person name="Govers F."/>
            <person name="Grunwald N.J."/>
            <person name="Huang W."/>
            <person name="Ivors K.L."/>
            <person name="Jones R.W."/>
            <person name="Kamoun S."/>
            <person name="Krampis K."/>
            <person name="Lamour K.H."/>
            <person name="Lee M.K."/>
            <person name="McDonald W.H."/>
            <person name="Medina M."/>
            <person name="Meijer H.J."/>
            <person name="Nordberg E.K."/>
            <person name="Maclean D.J."/>
            <person name="Ospina-Giraldo M.D."/>
            <person name="Morris P.F."/>
            <person name="Phuntumart V."/>
            <person name="Putnam N.H."/>
            <person name="Rash S."/>
            <person name="Rose J.K."/>
            <person name="Sakihama Y."/>
            <person name="Salamov A.A."/>
            <person name="Savidor A."/>
            <person name="Scheuring C.F."/>
            <person name="Smith B.M."/>
            <person name="Sobral B.W."/>
            <person name="Terry A."/>
            <person name="Torto-Alalibo T.A."/>
            <person name="Win J."/>
            <person name="Xu Z."/>
            <person name="Zhang H."/>
            <person name="Grigoriev I.V."/>
            <person name="Rokhsar D.S."/>
            <person name="Boore J.L."/>
        </authorList>
    </citation>
    <scope>NUCLEOTIDE SEQUENCE [LARGE SCALE GENOMIC DNA]</scope>
    <source>
        <strain evidence="3 4">P6497</strain>
    </source>
</reference>
<evidence type="ECO:0008006" key="5">
    <source>
        <dbReference type="Google" id="ProtNLM"/>
    </source>
</evidence>
<sequence>MVLLARLQRYSRRQYVVALLVSSLFLAIIGQIQALPVLFVLSLPVLLFFRWVFRQQQHHGVTDREIEQLLRTFLGGAFLIPALAVVGQVTLGPLLAALCFFDQRGSIQNQLHKYFYAPSDGRAGPVHGPNLGKMLMDLKLDKTFGYYLFLFGGAYIVAGLVEEFLKFWGKNGSVPAFSALKQRQQRRGFSVMENTGFALAAATFRDKIETAALRSISSVRMAERLLAHRQGGSEQRGTNAAKTDLGRWCTKISVILPAVLIHGTFDAQLFLLMALVSKEMEAAHPTLYRTVIPTILCSVGILASFLYLRRSLHAMERRMNETRYMHVAVDLESGQRLGALNGGFGDEMDFFGNDGDDDDDSDAEDESIAQEGGNRKFEPPTKEADVTVNIADGDNNSSNYQGVDSNGIVTGRWKTGIFGFTDSLVPNGIMSCCCPGVAVAQISARLGLMPFYHVLGVFGGLYLVTLIAAVTDSDFFEFLCWLCSVIAALCLTRLRWRIRTLFTIPGSHFEDAALSFCCGCCSIAQMASHVESYEPGTFAFAPRTTLPGYSQS</sequence>
<keyword evidence="2" id="KW-0812">Transmembrane</keyword>
<dbReference type="RefSeq" id="XP_009535302.1">
    <property type="nucleotide sequence ID" value="XM_009537007.1"/>
</dbReference>
<feature type="region of interest" description="Disordered" evidence="1">
    <location>
        <begin position="351"/>
        <end position="382"/>
    </location>
</feature>
<feature type="transmembrane region" description="Helical" evidence="2">
    <location>
        <begin position="475"/>
        <end position="494"/>
    </location>
</feature>
<feature type="transmembrane region" description="Helical" evidence="2">
    <location>
        <begin position="451"/>
        <end position="469"/>
    </location>
</feature>
<dbReference type="OMA" id="FRWVFRQ"/>
<keyword evidence="2" id="KW-1133">Transmembrane helix</keyword>
<name>G5A5R4_PHYSP</name>
<feature type="compositionally biased region" description="Acidic residues" evidence="1">
    <location>
        <begin position="351"/>
        <end position="368"/>
    </location>
</feature>
<dbReference type="PANTHER" id="PTHR15907">
    <property type="entry name" value="DUF614 FAMILY PROTEIN-RELATED"/>
    <property type="match status" value="1"/>
</dbReference>
<evidence type="ECO:0000256" key="2">
    <source>
        <dbReference type="SAM" id="Phobius"/>
    </source>
</evidence>
<evidence type="ECO:0000313" key="4">
    <source>
        <dbReference type="Proteomes" id="UP000002640"/>
    </source>
</evidence>
<dbReference type="EMBL" id="JH159160">
    <property type="protein sequence ID" value="EGZ08669.1"/>
    <property type="molecule type" value="Genomic_DNA"/>
</dbReference>
<feature type="compositionally biased region" description="Basic and acidic residues" evidence="1">
    <location>
        <begin position="373"/>
        <end position="382"/>
    </location>
</feature>
<keyword evidence="4" id="KW-1185">Reference proteome</keyword>
<dbReference type="NCBIfam" id="TIGR01571">
    <property type="entry name" value="A_thal_Cys_rich"/>
    <property type="match status" value="1"/>
</dbReference>
<dbReference type="InterPro" id="IPR006461">
    <property type="entry name" value="PLAC_motif_containing"/>
</dbReference>
<dbReference type="Proteomes" id="UP000002640">
    <property type="component" value="Unassembled WGS sequence"/>
</dbReference>
<dbReference type="KEGG" id="psoj:PHYSODRAFT_339105"/>
<dbReference type="GeneID" id="20647690"/>
<feature type="transmembrane region" description="Helical" evidence="2">
    <location>
        <begin position="35"/>
        <end position="53"/>
    </location>
</feature>
<accession>G5A5R4</accession>
<feature type="transmembrane region" description="Helical" evidence="2">
    <location>
        <begin position="252"/>
        <end position="275"/>
    </location>
</feature>
<feature type="transmembrane region" description="Helical" evidence="2">
    <location>
        <begin position="12"/>
        <end position="29"/>
    </location>
</feature>
<protein>
    <recommendedName>
        <fullName evidence="5">Transmembrane protein</fullName>
    </recommendedName>
</protein>
<feature type="transmembrane region" description="Helical" evidence="2">
    <location>
        <begin position="287"/>
        <end position="308"/>
    </location>
</feature>
<feature type="transmembrane region" description="Helical" evidence="2">
    <location>
        <begin position="73"/>
        <end position="96"/>
    </location>
</feature>
<dbReference type="STRING" id="1094619.G5A5R4"/>
<evidence type="ECO:0000256" key="1">
    <source>
        <dbReference type="SAM" id="MobiDB-lite"/>
    </source>
</evidence>
<evidence type="ECO:0000313" key="3">
    <source>
        <dbReference type="EMBL" id="EGZ08669.1"/>
    </source>
</evidence>
<gene>
    <name evidence="3" type="ORF">PHYSODRAFT_339105</name>
</gene>
<proteinExistence type="predicted"/>
<dbReference type="AlphaFoldDB" id="G5A5R4"/>
<keyword evidence="2" id="KW-0472">Membrane</keyword>
<feature type="transmembrane region" description="Helical" evidence="2">
    <location>
        <begin position="144"/>
        <end position="161"/>
    </location>
</feature>